<evidence type="ECO:0000313" key="1">
    <source>
        <dbReference type="EMBL" id="CAA9217417.1"/>
    </source>
</evidence>
<dbReference type="CDD" id="cd02980">
    <property type="entry name" value="TRX_Fd_family"/>
    <property type="match status" value="1"/>
</dbReference>
<dbReference type="PANTHER" id="PTHR47682">
    <property type="entry name" value="TETRATRICOPEPTIDE REPEAT (TPR)-CONTAINING PROTEIN"/>
    <property type="match status" value="1"/>
</dbReference>
<gene>
    <name evidence="1" type="ORF">AVDCRST_MAG92-397</name>
</gene>
<reference evidence="1" key="1">
    <citation type="submission" date="2020-02" db="EMBL/GenBank/DDBJ databases">
        <authorList>
            <person name="Meier V. D."/>
        </authorList>
    </citation>
    <scope>NUCLEOTIDE SEQUENCE</scope>
    <source>
        <strain evidence="1">AVDCRST_MAG92</strain>
    </source>
</reference>
<dbReference type="SUPFAM" id="SSF52833">
    <property type="entry name" value="Thioredoxin-like"/>
    <property type="match status" value="1"/>
</dbReference>
<dbReference type="Gene3D" id="3.40.30.10">
    <property type="entry name" value="Glutaredoxin"/>
    <property type="match status" value="1"/>
</dbReference>
<organism evidence="1">
    <name type="scientific">uncultured Coleofasciculus sp</name>
    <dbReference type="NCBI Taxonomy" id="1267456"/>
    <lineage>
        <taxon>Bacteria</taxon>
        <taxon>Bacillati</taxon>
        <taxon>Cyanobacteriota</taxon>
        <taxon>Cyanophyceae</taxon>
        <taxon>Coleofasciculales</taxon>
        <taxon>Coleofasciculaceae</taxon>
        <taxon>Coleofasciculus</taxon>
        <taxon>environmental samples</taxon>
    </lineage>
</organism>
<dbReference type="EMBL" id="CADCTM010000055">
    <property type="protein sequence ID" value="CAA9217417.1"/>
    <property type="molecule type" value="Genomic_DNA"/>
</dbReference>
<dbReference type="AlphaFoldDB" id="A0A6J4H9F3"/>
<evidence type="ECO:0008006" key="2">
    <source>
        <dbReference type="Google" id="ProtNLM"/>
    </source>
</evidence>
<proteinExistence type="predicted"/>
<dbReference type="Pfam" id="PF01257">
    <property type="entry name" value="2Fe-2S_thioredx"/>
    <property type="match status" value="1"/>
</dbReference>
<dbReference type="InterPro" id="IPR036249">
    <property type="entry name" value="Thioredoxin-like_sf"/>
</dbReference>
<sequence>MVDPPESSRQVLICQSRSCCKQGAAAVLAAFQTLSVTEVTVIPSGCLGQCGNGPMVLVTPEEIWYYGVQAGEVPAVVERHLQGGRPVQSMLYPKYHQS</sequence>
<accession>A0A6J4H9F3</accession>
<name>A0A6J4H9F3_9CYAN</name>
<dbReference type="PANTHER" id="PTHR47682:SF1">
    <property type="entry name" value="TETRATRICOPEPTIDE REPEAT (TPR)-CONTAINING PROTEIN"/>
    <property type="match status" value="1"/>
</dbReference>
<protein>
    <recommendedName>
        <fullName evidence="2">Ferredoxin, 2Fe-2S</fullName>
    </recommendedName>
</protein>